<dbReference type="SUPFAM" id="SSF56925">
    <property type="entry name" value="OMPA-like"/>
    <property type="match status" value="1"/>
</dbReference>
<feature type="chain" id="PRO_5047375265" evidence="5">
    <location>
        <begin position="20"/>
        <end position="193"/>
    </location>
</feature>
<comment type="subcellular location">
    <subcellularLocation>
        <location evidence="1">Membrane</location>
    </subcellularLocation>
</comment>
<name>A0ABU1F946_9RHOB</name>
<evidence type="ECO:0000259" key="6">
    <source>
        <dbReference type="Pfam" id="PF13505"/>
    </source>
</evidence>
<dbReference type="InterPro" id="IPR051692">
    <property type="entry name" value="OMP-like"/>
</dbReference>
<dbReference type="PANTHER" id="PTHR34001">
    <property type="entry name" value="BLL7405 PROTEIN"/>
    <property type="match status" value="1"/>
</dbReference>
<accession>A0ABU1F946</accession>
<sequence>MKTLTGLLISAALAAPAFAGGPVAPVAEPTVAVPLPPAPMLDRNWTGGYVGAQLGYGDIGGDVEGDGAVGGLFGGYTYDFGRWALGGELSYDRANIDIGVGEAKDLARLKLRAGPTFGDWFLYGTVGAAHAKVDVGGTDFKDNGWLVGIGAEYALTDNWSVGGELLHHRFKDFDGTGLDVKPTTLQARVAFRF</sequence>
<protein>
    <submittedName>
        <fullName evidence="7">Porin family protein</fullName>
    </submittedName>
</protein>
<proteinExistence type="inferred from homology"/>
<organism evidence="7 8">
    <name type="scientific">Ruixingdingia sedimenti</name>
    <dbReference type="NCBI Taxonomy" id="3073604"/>
    <lineage>
        <taxon>Bacteria</taxon>
        <taxon>Pseudomonadati</taxon>
        <taxon>Pseudomonadota</taxon>
        <taxon>Alphaproteobacteria</taxon>
        <taxon>Rhodobacterales</taxon>
        <taxon>Paracoccaceae</taxon>
        <taxon>Ruixingdingia</taxon>
    </lineage>
</organism>
<dbReference type="Pfam" id="PF13505">
    <property type="entry name" value="OMP_b-brl"/>
    <property type="match status" value="1"/>
</dbReference>
<gene>
    <name evidence="7" type="ORF">RGD00_12300</name>
</gene>
<evidence type="ECO:0000256" key="2">
    <source>
        <dbReference type="ARBA" id="ARBA00022729"/>
    </source>
</evidence>
<feature type="domain" description="Outer membrane protein beta-barrel" evidence="6">
    <location>
        <begin position="12"/>
        <end position="193"/>
    </location>
</feature>
<evidence type="ECO:0000313" key="8">
    <source>
        <dbReference type="Proteomes" id="UP001247754"/>
    </source>
</evidence>
<dbReference type="Proteomes" id="UP001247754">
    <property type="component" value="Unassembled WGS sequence"/>
</dbReference>
<dbReference type="Gene3D" id="2.40.160.20">
    <property type="match status" value="1"/>
</dbReference>
<dbReference type="RefSeq" id="WP_310457630.1">
    <property type="nucleotide sequence ID" value="NZ_JAVKPH010000013.1"/>
</dbReference>
<evidence type="ECO:0000256" key="5">
    <source>
        <dbReference type="SAM" id="SignalP"/>
    </source>
</evidence>
<evidence type="ECO:0000256" key="3">
    <source>
        <dbReference type="ARBA" id="ARBA00023136"/>
    </source>
</evidence>
<reference evidence="7 8" key="1">
    <citation type="submission" date="2023-09" db="EMBL/GenBank/DDBJ databases">
        <title>Xinfangfangia sedmenti sp. nov., isolated the sedment.</title>
        <authorList>
            <person name="Xu L."/>
        </authorList>
    </citation>
    <scope>NUCLEOTIDE SEQUENCE [LARGE SCALE GENOMIC DNA]</scope>
    <source>
        <strain evidence="7 8">LG-4</strain>
    </source>
</reference>
<evidence type="ECO:0000313" key="7">
    <source>
        <dbReference type="EMBL" id="MDR5653391.1"/>
    </source>
</evidence>
<dbReference type="EMBL" id="JAVKPH010000013">
    <property type="protein sequence ID" value="MDR5653391.1"/>
    <property type="molecule type" value="Genomic_DNA"/>
</dbReference>
<dbReference type="InterPro" id="IPR027385">
    <property type="entry name" value="Beta-barrel_OMP"/>
</dbReference>
<comment type="caution">
    <text evidence="7">The sequence shown here is derived from an EMBL/GenBank/DDBJ whole genome shotgun (WGS) entry which is preliminary data.</text>
</comment>
<evidence type="ECO:0000256" key="1">
    <source>
        <dbReference type="ARBA" id="ARBA00004370"/>
    </source>
</evidence>
<keyword evidence="2 5" id="KW-0732">Signal</keyword>
<dbReference type="InterPro" id="IPR011250">
    <property type="entry name" value="OMP/PagP_B-barrel"/>
</dbReference>
<feature type="signal peptide" evidence="5">
    <location>
        <begin position="1"/>
        <end position="19"/>
    </location>
</feature>
<evidence type="ECO:0000256" key="4">
    <source>
        <dbReference type="ARBA" id="ARBA00038306"/>
    </source>
</evidence>
<keyword evidence="8" id="KW-1185">Reference proteome</keyword>
<keyword evidence="3" id="KW-0472">Membrane</keyword>
<comment type="similarity">
    <text evidence="4">Belongs to the Omp25/RopB family.</text>
</comment>
<dbReference type="PANTHER" id="PTHR34001:SF3">
    <property type="entry name" value="BLL7405 PROTEIN"/>
    <property type="match status" value="1"/>
</dbReference>